<gene>
    <name evidence="2" type="ORF">DWV77_10885</name>
</gene>
<protein>
    <submittedName>
        <fullName evidence="2">DUF4099 domain-containing protein</fullName>
    </submittedName>
</protein>
<reference evidence="2 3" key="1">
    <citation type="submission" date="2018-08" db="EMBL/GenBank/DDBJ databases">
        <title>A genome reference for cultivated species of the human gut microbiota.</title>
        <authorList>
            <person name="Zou Y."/>
            <person name="Xue W."/>
            <person name="Luo G."/>
        </authorList>
    </citation>
    <scope>NUCLEOTIDE SEQUENCE [LARGE SCALE GENOMIC DNA]</scope>
    <source>
        <strain evidence="2 3">AF12-7</strain>
    </source>
</reference>
<name>A0A413B6A2_BACSE</name>
<organism evidence="2 3">
    <name type="scientific">Bacteroides stercoris</name>
    <dbReference type="NCBI Taxonomy" id="46506"/>
    <lineage>
        <taxon>Bacteria</taxon>
        <taxon>Pseudomonadati</taxon>
        <taxon>Bacteroidota</taxon>
        <taxon>Bacteroidia</taxon>
        <taxon>Bacteroidales</taxon>
        <taxon>Bacteroidaceae</taxon>
        <taxon>Bacteroides</taxon>
    </lineage>
</organism>
<dbReference type="Proteomes" id="UP000285150">
    <property type="component" value="Unassembled WGS sequence"/>
</dbReference>
<dbReference type="Pfam" id="PF13351">
    <property type="entry name" value="DUF4099"/>
    <property type="match status" value="1"/>
</dbReference>
<accession>A0A413B6A2</accession>
<dbReference type="RefSeq" id="WP_117858307.1">
    <property type="nucleotide sequence ID" value="NZ_QSAF01000012.1"/>
</dbReference>
<proteinExistence type="predicted"/>
<dbReference type="AlphaFoldDB" id="A0A413B6A2"/>
<evidence type="ECO:0000259" key="1">
    <source>
        <dbReference type="Pfam" id="PF13351"/>
    </source>
</evidence>
<comment type="caution">
    <text evidence="2">The sequence shown here is derived from an EMBL/GenBank/DDBJ whole genome shotgun (WGS) entry which is preliminary data.</text>
</comment>
<evidence type="ECO:0000313" key="2">
    <source>
        <dbReference type="EMBL" id="RGW33339.1"/>
    </source>
</evidence>
<sequence length="252" mass="28901">MNIVRFELIELPYLTLARFGLTQEMIEDLPMRVLDEICDGRHSPVLPVRVRDEKGELIESRSRFALVRRDDGLSDVVFYPVLESSPLERYDEAQQKQLLAGKAILADVETADGRHSKAFVQIDEETKQVMYIPTPIIGRNLQVLADIMHLGTMEVNGMQNGEPLTLVVDDEPVTVGIDLHDKTGIRFCSGDSQKWKEQPKREWDKYTFGVYGCWVMDDDGNLDYVPEEEYTEELWNEQKKSAERNRAAGVHK</sequence>
<dbReference type="InterPro" id="IPR025343">
    <property type="entry name" value="DUF4099"/>
</dbReference>
<evidence type="ECO:0000313" key="3">
    <source>
        <dbReference type="Proteomes" id="UP000285150"/>
    </source>
</evidence>
<feature type="domain" description="DUF4099" evidence="1">
    <location>
        <begin position="11"/>
        <end position="88"/>
    </location>
</feature>
<dbReference type="EMBL" id="QSAF01000012">
    <property type="protein sequence ID" value="RGW33339.1"/>
    <property type="molecule type" value="Genomic_DNA"/>
</dbReference>